<sequence length="48" mass="5001">MRKAAAISLGKLNDPNAAAALEPLLQDADRSVQQVVAQVVSTLRSPEG</sequence>
<accession>A0A8J7AF83</accession>
<evidence type="ECO:0000313" key="4">
    <source>
        <dbReference type="Proteomes" id="UP000636505"/>
    </source>
</evidence>
<dbReference type="AlphaFoldDB" id="A0A8J7AF83"/>
<comment type="caution">
    <text evidence="3">The sequence shown here is derived from an EMBL/GenBank/DDBJ whole genome shotgun (WGS) entry which is preliminary data.</text>
</comment>
<gene>
    <name evidence="3" type="ORF">IQ241_03560</name>
</gene>
<organism evidence="3 4">
    <name type="scientific">Vasconcelosia minhoensis LEGE 07310</name>
    <dbReference type="NCBI Taxonomy" id="915328"/>
    <lineage>
        <taxon>Bacteria</taxon>
        <taxon>Bacillati</taxon>
        <taxon>Cyanobacteriota</taxon>
        <taxon>Cyanophyceae</taxon>
        <taxon>Nodosilineales</taxon>
        <taxon>Cymatolegaceae</taxon>
        <taxon>Vasconcelosia</taxon>
        <taxon>Vasconcelosia minhoensis</taxon>
    </lineage>
</organism>
<proteinExistence type="predicted"/>
<dbReference type="EMBL" id="JADEXG010000005">
    <property type="protein sequence ID" value="MBE9076378.1"/>
    <property type="molecule type" value="Genomic_DNA"/>
</dbReference>
<evidence type="ECO:0000313" key="3">
    <source>
        <dbReference type="EMBL" id="MBE9076378.1"/>
    </source>
</evidence>
<keyword evidence="1" id="KW-0042">Antenna complex</keyword>
<evidence type="ECO:0000256" key="2">
    <source>
        <dbReference type="ARBA" id="ARBA00022738"/>
    </source>
</evidence>
<dbReference type="Proteomes" id="UP000636505">
    <property type="component" value="Unassembled WGS sequence"/>
</dbReference>
<protein>
    <submittedName>
        <fullName evidence="3">HEAT repeat domain-containing protein</fullName>
    </submittedName>
</protein>
<dbReference type="GO" id="GO:0030089">
    <property type="term" value="C:phycobilisome"/>
    <property type="evidence" value="ECO:0007669"/>
    <property type="project" value="UniProtKB-KW"/>
</dbReference>
<dbReference type="SUPFAM" id="SSF48371">
    <property type="entry name" value="ARM repeat"/>
    <property type="match status" value="1"/>
</dbReference>
<name>A0A8J7AF83_9CYAN</name>
<dbReference type="InterPro" id="IPR011989">
    <property type="entry name" value="ARM-like"/>
</dbReference>
<dbReference type="InterPro" id="IPR016024">
    <property type="entry name" value="ARM-type_fold"/>
</dbReference>
<dbReference type="Pfam" id="PF13646">
    <property type="entry name" value="HEAT_2"/>
    <property type="match status" value="1"/>
</dbReference>
<dbReference type="Gene3D" id="1.25.10.10">
    <property type="entry name" value="Leucine-rich Repeat Variant"/>
    <property type="match status" value="1"/>
</dbReference>
<reference evidence="3" key="1">
    <citation type="submission" date="2020-10" db="EMBL/GenBank/DDBJ databases">
        <authorList>
            <person name="Castelo-Branco R."/>
            <person name="Eusebio N."/>
            <person name="Adriana R."/>
            <person name="Vieira A."/>
            <person name="Brugerolle De Fraissinette N."/>
            <person name="Rezende De Castro R."/>
            <person name="Schneider M.P."/>
            <person name="Vasconcelos V."/>
            <person name="Leao P.N."/>
        </authorList>
    </citation>
    <scope>NUCLEOTIDE SEQUENCE</scope>
    <source>
        <strain evidence="3">LEGE 07310</strain>
    </source>
</reference>
<evidence type="ECO:0000256" key="1">
    <source>
        <dbReference type="ARBA" id="ARBA00022549"/>
    </source>
</evidence>
<keyword evidence="2" id="KW-0605">Phycobilisome</keyword>
<keyword evidence="4" id="KW-1185">Reference proteome</keyword>